<protein>
    <submittedName>
        <fullName evidence="2">Uncharacterized protein</fullName>
    </submittedName>
</protein>
<organism evidence="2 3">
    <name type="scientific">Vespula squamosa</name>
    <name type="common">Southern yellow jacket</name>
    <name type="synonym">Wasp</name>
    <dbReference type="NCBI Taxonomy" id="30214"/>
    <lineage>
        <taxon>Eukaryota</taxon>
        <taxon>Metazoa</taxon>
        <taxon>Ecdysozoa</taxon>
        <taxon>Arthropoda</taxon>
        <taxon>Hexapoda</taxon>
        <taxon>Insecta</taxon>
        <taxon>Pterygota</taxon>
        <taxon>Neoptera</taxon>
        <taxon>Endopterygota</taxon>
        <taxon>Hymenoptera</taxon>
        <taxon>Apocrita</taxon>
        <taxon>Aculeata</taxon>
        <taxon>Vespoidea</taxon>
        <taxon>Vespidae</taxon>
        <taxon>Vespinae</taxon>
        <taxon>Vespula</taxon>
    </lineage>
</organism>
<dbReference type="EMBL" id="JAUDFV010000152">
    <property type="protein sequence ID" value="KAL2718684.1"/>
    <property type="molecule type" value="Genomic_DNA"/>
</dbReference>
<dbReference type="Proteomes" id="UP001607302">
    <property type="component" value="Unassembled WGS sequence"/>
</dbReference>
<accession>A0ABD2ADI4</accession>
<reference evidence="2 3" key="1">
    <citation type="journal article" date="2024" name="Ann. Entomol. Soc. Am.">
        <title>Genomic analyses of the southern and eastern yellowjacket wasps (Hymenoptera: Vespidae) reveal evolutionary signatures of social life.</title>
        <authorList>
            <person name="Catto M.A."/>
            <person name="Caine P.B."/>
            <person name="Orr S.E."/>
            <person name="Hunt B.G."/>
            <person name="Goodisman M.A.D."/>
        </authorList>
    </citation>
    <scope>NUCLEOTIDE SEQUENCE [LARGE SCALE GENOMIC DNA]</scope>
    <source>
        <strain evidence="2">233</strain>
        <tissue evidence="2">Head and thorax</tissue>
    </source>
</reference>
<sequence>MSQSQIKPSDKMETRSDTRQRSKIRFRQKELLLQECEHALREHEEILRVDTDKLALNILETLLREILMTTQQTDDVPRESQNIFLRESINMVSQHDGYNISIGTFTHTCKQARDLIPINSEETITRLIINKLRGRRYSAVEDYNIRTTDKFCDMLRENFSHNETF</sequence>
<evidence type="ECO:0000256" key="1">
    <source>
        <dbReference type="SAM" id="MobiDB-lite"/>
    </source>
</evidence>
<evidence type="ECO:0000313" key="2">
    <source>
        <dbReference type="EMBL" id="KAL2718684.1"/>
    </source>
</evidence>
<name>A0ABD2ADI4_VESSQ</name>
<gene>
    <name evidence="2" type="ORF">V1478_012560</name>
</gene>
<dbReference type="AlphaFoldDB" id="A0ABD2ADI4"/>
<proteinExistence type="predicted"/>
<evidence type="ECO:0000313" key="3">
    <source>
        <dbReference type="Proteomes" id="UP001607302"/>
    </source>
</evidence>
<feature type="compositionally biased region" description="Basic and acidic residues" evidence="1">
    <location>
        <begin position="8"/>
        <end position="20"/>
    </location>
</feature>
<comment type="caution">
    <text evidence="2">The sequence shown here is derived from an EMBL/GenBank/DDBJ whole genome shotgun (WGS) entry which is preliminary data.</text>
</comment>
<keyword evidence="3" id="KW-1185">Reference proteome</keyword>
<feature type="region of interest" description="Disordered" evidence="1">
    <location>
        <begin position="1"/>
        <end position="20"/>
    </location>
</feature>